<reference evidence="2 3" key="1">
    <citation type="journal article" date="2019" name="Int. J. Syst. Evol. Microbiol.">
        <title>The Global Catalogue of Microorganisms (GCM) 10K type strain sequencing project: providing services to taxonomists for standard genome sequencing and annotation.</title>
        <authorList>
            <consortium name="The Broad Institute Genomics Platform"/>
            <consortium name="The Broad Institute Genome Sequencing Center for Infectious Disease"/>
            <person name="Wu L."/>
            <person name="Ma J."/>
        </authorList>
    </citation>
    <scope>NUCLEOTIDE SEQUENCE [LARGE SCALE GENOMIC DNA]</scope>
    <source>
        <strain evidence="2 3">WLHS5</strain>
    </source>
</reference>
<proteinExistence type="predicted"/>
<comment type="caution">
    <text evidence="2">The sequence shown here is derived from an EMBL/GenBank/DDBJ whole genome shotgun (WGS) entry which is preliminary data.</text>
</comment>
<feature type="transmembrane region" description="Helical" evidence="1">
    <location>
        <begin position="82"/>
        <end position="99"/>
    </location>
</feature>
<dbReference type="AlphaFoldDB" id="A0ABD5PQD9"/>
<feature type="transmembrane region" description="Helical" evidence="1">
    <location>
        <begin position="143"/>
        <end position="161"/>
    </location>
</feature>
<name>A0ABD5PQD9_9EURY</name>
<sequence length="250" mass="26725">MTDAEDRLSSHLVEDEALQRLTSGHRLERPGDRLAVGLTDRRLLCVSDSGAFTDVRYDYVSSIESRERSRVRFTTGPDGQRTLGLVGGVLVIGALLVGFGRLSAGGIVRDAVTVGFALATVAITSAIGHVCRRDDGVAPREQLFVGTGILSVVVLASAGLFSPVLVAPLFVVATLAGLVLVRYARRHRDQFNGIGLRRHRETLLTVTTVDGRTIDLAVEADTDVDRTLSTAVYRDSAPTVGHPVPESPAE</sequence>
<keyword evidence="1" id="KW-0812">Transmembrane</keyword>
<feature type="transmembrane region" description="Helical" evidence="1">
    <location>
        <begin position="111"/>
        <end position="131"/>
    </location>
</feature>
<gene>
    <name evidence="2" type="ORF">ACFO5R_09255</name>
</gene>
<evidence type="ECO:0000313" key="2">
    <source>
        <dbReference type="EMBL" id="MFC4542114.1"/>
    </source>
</evidence>
<keyword evidence="1" id="KW-1133">Transmembrane helix</keyword>
<keyword evidence="1" id="KW-0472">Membrane</keyword>
<organism evidence="2 3">
    <name type="scientific">Halosolutus amylolyticus</name>
    <dbReference type="NCBI Taxonomy" id="2932267"/>
    <lineage>
        <taxon>Archaea</taxon>
        <taxon>Methanobacteriati</taxon>
        <taxon>Methanobacteriota</taxon>
        <taxon>Stenosarchaea group</taxon>
        <taxon>Halobacteria</taxon>
        <taxon>Halobacteriales</taxon>
        <taxon>Natrialbaceae</taxon>
        <taxon>Halosolutus</taxon>
    </lineage>
</organism>
<dbReference type="Proteomes" id="UP001595898">
    <property type="component" value="Unassembled WGS sequence"/>
</dbReference>
<keyword evidence="3" id="KW-1185">Reference proteome</keyword>
<dbReference type="RefSeq" id="WP_250141519.1">
    <property type="nucleotide sequence ID" value="NZ_JALIQP010000004.1"/>
</dbReference>
<dbReference type="EMBL" id="JBHSFA010000005">
    <property type="protein sequence ID" value="MFC4542114.1"/>
    <property type="molecule type" value="Genomic_DNA"/>
</dbReference>
<evidence type="ECO:0000256" key="1">
    <source>
        <dbReference type="SAM" id="Phobius"/>
    </source>
</evidence>
<feature type="transmembrane region" description="Helical" evidence="1">
    <location>
        <begin position="167"/>
        <end position="184"/>
    </location>
</feature>
<accession>A0ABD5PQD9</accession>
<evidence type="ECO:0000313" key="3">
    <source>
        <dbReference type="Proteomes" id="UP001595898"/>
    </source>
</evidence>
<protein>
    <submittedName>
        <fullName evidence="2">Uncharacterized protein</fullName>
    </submittedName>
</protein>